<dbReference type="GO" id="GO:0080120">
    <property type="term" value="P:CAAX-box protein maturation"/>
    <property type="evidence" value="ECO:0007669"/>
    <property type="project" value="UniProtKB-ARBA"/>
</dbReference>
<feature type="transmembrane region" description="Helical" evidence="1">
    <location>
        <begin position="215"/>
        <end position="232"/>
    </location>
</feature>
<keyword evidence="4" id="KW-0378">Hydrolase</keyword>
<dbReference type="PANTHER" id="PTHR36435:SF1">
    <property type="entry name" value="CAAX AMINO TERMINAL PROTEASE FAMILY PROTEIN"/>
    <property type="match status" value="1"/>
</dbReference>
<feature type="transmembrane region" description="Helical" evidence="1">
    <location>
        <begin position="157"/>
        <end position="175"/>
    </location>
</feature>
<keyword evidence="1" id="KW-0812">Transmembrane</keyword>
<dbReference type="OrthoDB" id="2680086at2"/>
<reference evidence="4 6" key="2">
    <citation type="submission" date="2020-07" db="EMBL/GenBank/DDBJ databases">
        <title>Sequencing the genomes of 1000 actinobacteria strains.</title>
        <authorList>
            <person name="Klenk H.-P."/>
        </authorList>
    </citation>
    <scope>NUCLEOTIDE SEQUENCE [LARGE SCALE GENOMIC DNA]</scope>
    <source>
        <strain evidence="4 6">DSM 10309</strain>
    </source>
</reference>
<accession>A0A7W3JJW7</accession>
<name>A0A7W3JJW7_9MICO</name>
<dbReference type="GO" id="GO:0004175">
    <property type="term" value="F:endopeptidase activity"/>
    <property type="evidence" value="ECO:0007669"/>
    <property type="project" value="UniProtKB-ARBA"/>
</dbReference>
<dbReference type="Proteomes" id="UP000522688">
    <property type="component" value="Unassembled WGS sequence"/>
</dbReference>
<evidence type="ECO:0000256" key="1">
    <source>
        <dbReference type="SAM" id="Phobius"/>
    </source>
</evidence>
<feature type="transmembrane region" description="Helical" evidence="1">
    <location>
        <begin position="113"/>
        <end position="137"/>
    </location>
</feature>
<dbReference type="Pfam" id="PF02517">
    <property type="entry name" value="Rce1-like"/>
    <property type="match status" value="1"/>
</dbReference>
<keyword evidence="4" id="KW-0645">Protease</keyword>
<dbReference type="RefSeq" id="WP_146855629.1">
    <property type="nucleotide sequence ID" value="NZ_BAAAHR010000007.1"/>
</dbReference>
<dbReference type="InterPro" id="IPR052710">
    <property type="entry name" value="CAAX_protease"/>
</dbReference>
<keyword evidence="1" id="KW-1133">Transmembrane helix</keyword>
<comment type="caution">
    <text evidence="4">The sequence shown here is derived from an EMBL/GenBank/DDBJ whole genome shotgun (WGS) entry which is preliminary data.</text>
</comment>
<evidence type="ECO:0000313" key="4">
    <source>
        <dbReference type="EMBL" id="MBA8814236.1"/>
    </source>
</evidence>
<reference evidence="3 5" key="1">
    <citation type="submission" date="2019-07" db="EMBL/GenBank/DDBJ databases">
        <title>Whole genome shotgun sequence of Frigoribacterium faeni NBRC 103066.</title>
        <authorList>
            <person name="Hosoyama A."/>
            <person name="Uohara A."/>
            <person name="Ohji S."/>
            <person name="Ichikawa N."/>
        </authorList>
    </citation>
    <scope>NUCLEOTIDE SEQUENCE [LARGE SCALE GENOMIC DNA]</scope>
    <source>
        <strain evidence="3 5">NBRC 103066</strain>
    </source>
</reference>
<dbReference type="Proteomes" id="UP000321154">
    <property type="component" value="Unassembled WGS sequence"/>
</dbReference>
<sequence>MTVAYHRLFRALPTYRWWKPIVAAVLAVVLYLVFSNAFVLGVVAVLRAVGGPDAVTRVYAALQADPLDASEPLVMALTLGSIATMLPAVLLATRLAGLGGPGRLSSVAGRLRWGWLARCLVPAAVFMGLTVLLTTVVAPPLVGEAVGFGPVTTPPAAMVWSMAVIVLLVPLQATAEEYAFRGFAMQALGSWIAWPVVAIVLPTLAFAAAHAYNPWGLADVAVFGVAAAWLTWRTGGLEAAIVAHVLNNVVLFLLLAPFAGTPSSDGSPLGLAVTLVCTPLYVWLVVRAFDRSGVSRSSTGGLASVAVPEEARGR</sequence>
<feature type="transmembrane region" description="Helical" evidence="1">
    <location>
        <begin position="21"/>
        <end position="46"/>
    </location>
</feature>
<evidence type="ECO:0000313" key="6">
    <source>
        <dbReference type="Proteomes" id="UP000522688"/>
    </source>
</evidence>
<feature type="transmembrane region" description="Helical" evidence="1">
    <location>
        <begin position="239"/>
        <end position="260"/>
    </location>
</feature>
<evidence type="ECO:0000313" key="5">
    <source>
        <dbReference type="Proteomes" id="UP000321154"/>
    </source>
</evidence>
<gene>
    <name evidence="4" type="ORF">FB463_002502</name>
    <name evidence="3" type="ORF">FFA01_19790</name>
</gene>
<feature type="transmembrane region" description="Helical" evidence="1">
    <location>
        <begin position="187"/>
        <end position="209"/>
    </location>
</feature>
<protein>
    <submittedName>
        <fullName evidence="4">Membrane protease YdiL (CAAX protease family)</fullName>
    </submittedName>
</protein>
<dbReference type="EMBL" id="BJUV01000018">
    <property type="protein sequence ID" value="GEK83670.1"/>
    <property type="molecule type" value="Genomic_DNA"/>
</dbReference>
<organism evidence="4 6">
    <name type="scientific">Frigoribacterium faeni</name>
    <dbReference type="NCBI Taxonomy" id="145483"/>
    <lineage>
        <taxon>Bacteria</taxon>
        <taxon>Bacillati</taxon>
        <taxon>Actinomycetota</taxon>
        <taxon>Actinomycetes</taxon>
        <taxon>Micrococcales</taxon>
        <taxon>Microbacteriaceae</taxon>
        <taxon>Frigoribacterium</taxon>
    </lineage>
</organism>
<feature type="transmembrane region" description="Helical" evidence="1">
    <location>
        <begin position="73"/>
        <end position="92"/>
    </location>
</feature>
<dbReference type="InterPro" id="IPR003675">
    <property type="entry name" value="Rce1/LyrA-like_dom"/>
</dbReference>
<keyword evidence="1" id="KW-0472">Membrane</keyword>
<dbReference type="GO" id="GO:0006508">
    <property type="term" value="P:proteolysis"/>
    <property type="evidence" value="ECO:0007669"/>
    <property type="project" value="UniProtKB-KW"/>
</dbReference>
<keyword evidence="5" id="KW-1185">Reference proteome</keyword>
<evidence type="ECO:0000259" key="2">
    <source>
        <dbReference type="Pfam" id="PF02517"/>
    </source>
</evidence>
<dbReference type="EMBL" id="JACGWW010000003">
    <property type="protein sequence ID" value="MBA8814236.1"/>
    <property type="molecule type" value="Genomic_DNA"/>
</dbReference>
<evidence type="ECO:0000313" key="3">
    <source>
        <dbReference type="EMBL" id="GEK83670.1"/>
    </source>
</evidence>
<dbReference type="PANTHER" id="PTHR36435">
    <property type="entry name" value="SLR1288 PROTEIN"/>
    <property type="match status" value="1"/>
</dbReference>
<dbReference type="AlphaFoldDB" id="A0A7W3JJW7"/>
<proteinExistence type="predicted"/>
<feature type="transmembrane region" description="Helical" evidence="1">
    <location>
        <begin position="266"/>
        <end position="286"/>
    </location>
</feature>
<feature type="domain" description="CAAX prenyl protease 2/Lysostaphin resistance protein A-like" evidence="2">
    <location>
        <begin position="160"/>
        <end position="250"/>
    </location>
</feature>